<evidence type="ECO:0000313" key="3">
    <source>
        <dbReference type="Proteomes" id="UP001495147"/>
    </source>
</evidence>
<dbReference type="Proteomes" id="UP001495147">
    <property type="component" value="Unassembled WGS sequence"/>
</dbReference>
<feature type="transmembrane region" description="Helical" evidence="1">
    <location>
        <begin position="75"/>
        <end position="94"/>
    </location>
</feature>
<name>A0ABV0FXE7_9BURK</name>
<feature type="transmembrane region" description="Helical" evidence="1">
    <location>
        <begin position="45"/>
        <end position="63"/>
    </location>
</feature>
<gene>
    <name evidence="2" type="ORF">ABDJ85_03870</name>
</gene>
<evidence type="ECO:0000313" key="2">
    <source>
        <dbReference type="EMBL" id="MEO3690591.1"/>
    </source>
</evidence>
<protein>
    <submittedName>
        <fullName evidence="2">Uncharacterized protein</fullName>
    </submittedName>
</protein>
<reference evidence="2 3" key="1">
    <citation type="submission" date="2024-05" db="EMBL/GenBank/DDBJ databases">
        <title>Roseateles sp. DJS-2-20 16S ribosomal RNA gene Genome sequencing and assembly.</title>
        <authorList>
            <person name="Woo H."/>
        </authorList>
    </citation>
    <scope>NUCLEOTIDE SEQUENCE [LARGE SCALE GENOMIC DNA]</scope>
    <source>
        <strain evidence="2 3">DJS-2-20</strain>
    </source>
</reference>
<sequence>MGDTATPPPPAAAPAPAAHPRLDVLAGAALGTLLGLLVGLSASPVVGSVVGALTALLAGLFGLSEKLPLGLGAGGARRMAGFGIAATLSLLAGLHLRSHQWLAPDVNELKRQIAEVGVTDPAEQRQLLKFLRFGLLPEGAKATAEAGKASGPGASLLYAAEAPGFCTELRRLQAERASAADLLVHLGTGSDAAKRAAANIQALPAPEREAALRVAPLYLCAA</sequence>
<proteinExistence type="predicted"/>
<feature type="transmembrane region" description="Helical" evidence="1">
    <location>
        <begin position="20"/>
        <end position="38"/>
    </location>
</feature>
<comment type="caution">
    <text evidence="2">The sequence shown here is derived from an EMBL/GenBank/DDBJ whole genome shotgun (WGS) entry which is preliminary data.</text>
</comment>
<dbReference type="RefSeq" id="WP_347703416.1">
    <property type="nucleotide sequence ID" value="NZ_JBDPZD010000001.1"/>
</dbReference>
<evidence type="ECO:0000256" key="1">
    <source>
        <dbReference type="SAM" id="Phobius"/>
    </source>
</evidence>
<keyword evidence="1" id="KW-1133">Transmembrane helix</keyword>
<keyword evidence="3" id="KW-1185">Reference proteome</keyword>
<accession>A0ABV0FXE7</accession>
<organism evidence="2 3">
    <name type="scientific">Roseateles paludis</name>
    <dbReference type="NCBI Taxonomy" id="3145238"/>
    <lineage>
        <taxon>Bacteria</taxon>
        <taxon>Pseudomonadati</taxon>
        <taxon>Pseudomonadota</taxon>
        <taxon>Betaproteobacteria</taxon>
        <taxon>Burkholderiales</taxon>
        <taxon>Sphaerotilaceae</taxon>
        <taxon>Roseateles</taxon>
    </lineage>
</organism>
<keyword evidence="1" id="KW-0472">Membrane</keyword>
<keyword evidence="1" id="KW-0812">Transmembrane</keyword>
<dbReference type="EMBL" id="JBDPZD010000001">
    <property type="protein sequence ID" value="MEO3690591.1"/>
    <property type="molecule type" value="Genomic_DNA"/>
</dbReference>